<evidence type="ECO:0000313" key="1">
    <source>
        <dbReference type="EMBL" id="JAE18429.1"/>
    </source>
</evidence>
<reference evidence="1" key="2">
    <citation type="journal article" date="2015" name="Data Brief">
        <title>Shoot transcriptome of the giant reed, Arundo donax.</title>
        <authorList>
            <person name="Barrero R.A."/>
            <person name="Guerrero F.D."/>
            <person name="Moolhuijzen P."/>
            <person name="Goolsby J.A."/>
            <person name="Tidwell J."/>
            <person name="Bellgard S.E."/>
            <person name="Bellgard M.I."/>
        </authorList>
    </citation>
    <scope>NUCLEOTIDE SEQUENCE</scope>
    <source>
        <tissue evidence="1">Shoot tissue taken approximately 20 cm above the soil surface</tissue>
    </source>
</reference>
<accession>A0A0A9G4M3</accession>
<reference evidence="1" key="1">
    <citation type="submission" date="2014-09" db="EMBL/GenBank/DDBJ databases">
        <authorList>
            <person name="Magalhaes I.L.F."/>
            <person name="Oliveira U."/>
            <person name="Santos F.R."/>
            <person name="Vidigal T.H.D.A."/>
            <person name="Brescovit A.D."/>
            <person name="Santos A.J."/>
        </authorList>
    </citation>
    <scope>NUCLEOTIDE SEQUENCE</scope>
    <source>
        <tissue evidence="1">Shoot tissue taken approximately 20 cm above the soil surface</tissue>
    </source>
</reference>
<proteinExistence type="predicted"/>
<name>A0A0A9G4M3_ARUDO</name>
<dbReference type="AlphaFoldDB" id="A0A0A9G4M3"/>
<sequence length="36" mass="4160">MKAEIHRRKTQTAQHQIIRNKITGDEVVRNEGAAMK</sequence>
<organism evidence="1">
    <name type="scientific">Arundo donax</name>
    <name type="common">Giant reed</name>
    <name type="synonym">Donax arundinaceus</name>
    <dbReference type="NCBI Taxonomy" id="35708"/>
    <lineage>
        <taxon>Eukaryota</taxon>
        <taxon>Viridiplantae</taxon>
        <taxon>Streptophyta</taxon>
        <taxon>Embryophyta</taxon>
        <taxon>Tracheophyta</taxon>
        <taxon>Spermatophyta</taxon>
        <taxon>Magnoliopsida</taxon>
        <taxon>Liliopsida</taxon>
        <taxon>Poales</taxon>
        <taxon>Poaceae</taxon>
        <taxon>PACMAD clade</taxon>
        <taxon>Arundinoideae</taxon>
        <taxon>Arundineae</taxon>
        <taxon>Arundo</taxon>
    </lineage>
</organism>
<protein>
    <submittedName>
        <fullName evidence="1">Uncharacterized protein</fullName>
    </submittedName>
</protein>
<dbReference type="EMBL" id="GBRH01179467">
    <property type="protein sequence ID" value="JAE18429.1"/>
    <property type="molecule type" value="Transcribed_RNA"/>
</dbReference>